<feature type="region of interest" description="Disordered" evidence="1">
    <location>
        <begin position="311"/>
        <end position="344"/>
    </location>
</feature>
<feature type="region of interest" description="Disordered" evidence="1">
    <location>
        <begin position="215"/>
        <end position="268"/>
    </location>
</feature>
<comment type="caution">
    <text evidence="2">The sequence shown here is derived from an EMBL/GenBank/DDBJ whole genome shotgun (WGS) entry which is preliminary data.</text>
</comment>
<feature type="compositionally biased region" description="Acidic residues" evidence="1">
    <location>
        <begin position="254"/>
        <end position="268"/>
    </location>
</feature>
<gene>
    <name evidence="2" type="ORF">QYE76_069175</name>
</gene>
<feature type="compositionally biased region" description="Acidic residues" evidence="1">
    <location>
        <begin position="215"/>
        <end position="229"/>
    </location>
</feature>
<evidence type="ECO:0000256" key="1">
    <source>
        <dbReference type="SAM" id="MobiDB-lite"/>
    </source>
</evidence>
<feature type="compositionally biased region" description="Polar residues" evidence="1">
    <location>
        <begin position="53"/>
        <end position="68"/>
    </location>
</feature>
<reference evidence="2" key="1">
    <citation type="submission" date="2023-07" db="EMBL/GenBank/DDBJ databases">
        <title>A chromosome-level genome assembly of Lolium multiflorum.</title>
        <authorList>
            <person name="Chen Y."/>
            <person name="Copetti D."/>
            <person name="Kolliker R."/>
            <person name="Studer B."/>
        </authorList>
    </citation>
    <scope>NUCLEOTIDE SEQUENCE</scope>
    <source>
        <strain evidence="2">02402/16</strain>
        <tissue evidence="2">Leaf</tissue>
    </source>
</reference>
<sequence length="344" mass="39048">MHDEVEFKYYDGGIDWVKVSNDEELATMFAKHKEKEQFHVRLQNDVVVPAVGTSRTDSCRRNGSSSQNSSVRGASVSARRRGGSSNMGTGSRVPREVEPEYIDDEERLYSDVVQNLRRPCRAENRDECDNEAFVIDDEEVEDEDLPAIEWDPANSQMEEGTIFASMSECRNALVTYCIRAERTFEVDKSDRWRLQVMIQLMIQLMSHKMIKIDDPIDEPQNDQIDDPIDEPQNYQIDDPIDDPIDEPQNYQNDDPIDNGNDDPIDDPIEEKIEAPNVGVQPSVVVSSTCSVVGSNKVVAVSSEVVKVPTTKRRRKEAMSTRITRSKVVARSARTKKKPQCFVDD</sequence>
<accession>A0AAD8SFS6</accession>
<feature type="region of interest" description="Disordered" evidence="1">
    <location>
        <begin position="53"/>
        <end position="100"/>
    </location>
</feature>
<dbReference type="EMBL" id="JAUUTY010000004">
    <property type="protein sequence ID" value="KAK1651370.1"/>
    <property type="molecule type" value="Genomic_DNA"/>
</dbReference>
<evidence type="ECO:0000313" key="2">
    <source>
        <dbReference type="EMBL" id="KAK1651370.1"/>
    </source>
</evidence>
<name>A0AAD8SFS6_LOLMU</name>
<organism evidence="2 3">
    <name type="scientific">Lolium multiflorum</name>
    <name type="common">Italian ryegrass</name>
    <name type="synonym">Lolium perenne subsp. multiflorum</name>
    <dbReference type="NCBI Taxonomy" id="4521"/>
    <lineage>
        <taxon>Eukaryota</taxon>
        <taxon>Viridiplantae</taxon>
        <taxon>Streptophyta</taxon>
        <taxon>Embryophyta</taxon>
        <taxon>Tracheophyta</taxon>
        <taxon>Spermatophyta</taxon>
        <taxon>Magnoliopsida</taxon>
        <taxon>Liliopsida</taxon>
        <taxon>Poales</taxon>
        <taxon>Poaceae</taxon>
        <taxon>BOP clade</taxon>
        <taxon>Pooideae</taxon>
        <taxon>Poodae</taxon>
        <taxon>Poeae</taxon>
        <taxon>Poeae Chloroplast Group 2 (Poeae type)</taxon>
        <taxon>Loliodinae</taxon>
        <taxon>Loliinae</taxon>
        <taxon>Lolium</taxon>
    </lineage>
</organism>
<evidence type="ECO:0000313" key="3">
    <source>
        <dbReference type="Proteomes" id="UP001231189"/>
    </source>
</evidence>
<keyword evidence="3" id="KW-1185">Reference proteome</keyword>
<proteinExistence type="predicted"/>
<dbReference type="AlphaFoldDB" id="A0AAD8SFS6"/>
<protein>
    <submittedName>
        <fullName evidence="2">Uncharacterized protein</fullName>
    </submittedName>
</protein>
<dbReference type="Proteomes" id="UP001231189">
    <property type="component" value="Unassembled WGS sequence"/>
</dbReference>